<keyword evidence="1" id="KW-0812">Transmembrane</keyword>
<protein>
    <submittedName>
        <fullName evidence="2">Predicted 5' DNA nuclease, flap endonuclease-1-like, helix-3-turn-helix (H3TH) domain</fullName>
    </submittedName>
</protein>
<accession>A0A1I1LR61</accession>
<dbReference type="GO" id="GO:0004519">
    <property type="term" value="F:endonuclease activity"/>
    <property type="evidence" value="ECO:0007669"/>
    <property type="project" value="UniProtKB-KW"/>
</dbReference>
<keyword evidence="1" id="KW-0472">Membrane</keyword>
<keyword evidence="2" id="KW-0255">Endonuclease</keyword>
<gene>
    <name evidence="2" type="ORF">SAMN04488059_110114</name>
</gene>
<dbReference type="OrthoDB" id="9807941at2"/>
<keyword evidence="2" id="KW-0378">Hydrolase</keyword>
<evidence type="ECO:0000256" key="1">
    <source>
        <dbReference type="SAM" id="Phobius"/>
    </source>
</evidence>
<keyword evidence="2" id="KW-0540">Nuclease</keyword>
<evidence type="ECO:0000313" key="2">
    <source>
        <dbReference type="EMBL" id="SFC75485.1"/>
    </source>
</evidence>
<sequence length="189" mass="20517">MLLDTTHLMETALLVLAAYLLGCVLGYGIRRVLYAARGTRQRTAIATSAAAMALPEIKRSRSPAARLAARVDEPMPAPARVVQPRVIEPPVIASRPQPSSRTTKSMDRAPAALLAPRGKAADNLKQIKGIGPKIEASLNGLGIYHFDQIAGWTKANVDWVDDQLAFKGRIGRERWVEQAAKMTRVKADA</sequence>
<organism evidence="2 3">
    <name type="scientific">Devosia psychrophila</name>
    <dbReference type="NCBI Taxonomy" id="728005"/>
    <lineage>
        <taxon>Bacteria</taxon>
        <taxon>Pseudomonadati</taxon>
        <taxon>Pseudomonadota</taxon>
        <taxon>Alphaproteobacteria</taxon>
        <taxon>Hyphomicrobiales</taxon>
        <taxon>Devosiaceae</taxon>
        <taxon>Devosia</taxon>
    </lineage>
</organism>
<dbReference type="AlphaFoldDB" id="A0A1I1LR61"/>
<evidence type="ECO:0000313" key="3">
    <source>
        <dbReference type="Proteomes" id="UP000182258"/>
    </source>
</evidence>
<keyword evidence="1" id="KW-1133">Transmembrane helix</keyword>
<name>A0A1I1LR61_9HYPH</name>
<dbReference type="RefSeq" id="WP_052952904.1">
    <property type="nucleotide sequence ID" value="NZ_FOMB01000010.1"/>
</dbReference>
<proteinExistence type="predicted"/>
<dbReference type="Proteomes" id="UP000182258">
    <property type="component" value="Unassembled WGS sequence"/>
</dbReference>
<dbReference type="STRING" id="728005.SAMN04488059_110114"/>
<feature type="transmembrane region" description="Helical" evidence="1">
    <location>
        <begin position="12"/>
        <end position="33"/>
    </location>
</feature>
<reference evidence="2 3" key="1">
    <citation type="submission" date="2016-10" db="EMBL/GenBank/DDBJ databases">
        <authorList>
            <person name="de Groot N.N."/>
        </authorList>
    </citation>
    <scope>NUCLEOTIDE SEQUENCE [LARGE SCALE GENOMIC DNA]</scope>
    <source>
        <strain evidence="2 3">CGMCC 1.10210</strain>
    </source>
</reference>
<dbReference type="EMBL" id="FOMB01000010">
    <property type="protein sequence ID" value="SFC75485.1"/>
    <property type="molecule type" value="Genomic_DNA"/>
</dbReference>